<dbReference type="PRINTS" id="PR00707">
    <property type="entry name" value="UBCTHYDRLASE"/>
</dbReference>
<evidence type="ECO:0000313" key="10">
    <source>
        <dbReference type="CGD" id="CAL0000198739"/>
    </source>
</evidence>
<evidence type="ECO:0000256" key="1">
    <source>
        <dbReference type="ARBA" id="ARBA00000707"/>
    </source>
</evidence>
<reference evidence="11 12" key="1">
    <citation type="journal article" date="2004" name="Proc. Natl. Acad. Sci. U.S.A.">
        <title>The diploid genome sequence of Candida albicans.</title>
        <authorList>
            <person name="Jones T."/>
            <person name="Federspiel N.A."/>
            <person name="Chibana H."/>
            <person name="Dungan J."/>
            <person name="Kalman S."/>
            <person name="Magee B.B."/>
            <person name="Newport G."/>
            <person name="Thorstenson Y.R."/>
            <person name="Agabian N."/>
            <person name="Magee P.T."/>
            <person name="Davis R.W."/>
            <person name="Scherer S."/>
        </authorList>
    </citation>
    <scope>NUCLEOTIDE SEQUENCE [LARGE SCALE GENOMIC DNA]</scope>
    <source>
        <strain evidence="12">SC5314 / ATCC MYA-2876</strain>
    </source>
</reference>
<evidence type="ECO:0000256" key="5">
    <source>
        <dbReference type="ARBA" id="ARBA00022801"/>
    </source>
</evidence>
<dbReference type="OrthoDB" id="427186at2759"/>
<dbReference type="AlphaFoldDB" id="A0A1D8PDR9"/>
<evidence type="ECO:0000313" key="11">
    <source>
        <dbReference type="EMBL" id="AOW26296.1"/>
    </source>
</evidence>
<dbReference type="PROSITE" id="PS52048">
    <property type="entry name" value="UCH_DOMAIN"/>
    <property type="match status" value="1"/>
</dbReference>
<dbReference type="InterPro" id="IPR036959">
    <property type="entry name" value="Peptidase_C12_UCH_sf"/>
</dbReference>
<keyword evidence="5 7" id="KW-0378">Hydrolase</keyword>
<dbReference type="InterPro" id="IPR001578">
    <property type="entry name" value="Peptidase_C12_UCH"/>
</dbReference>
<dbReference type="InterPro" id="IPR038765">
    <property type="entry name" value="Papain-like_cys_pep_sf"/>
</dbReference>
<name>A0A1D8PDR9_CANAL</name>
<comment type="similarity">
    <text evidence="2 7 8">Belongs to the peptidase C12 family.</text>
</comment>
<evidence type="ECO:0000256" key="6">
    <source>
        <dbReference type="ARBA" id="ARBA00022807"/>
    </source>
</evidence>
<dbReference type="FunFam" id="3.40.532.10:FF:000006">
    <property type="entry name" value="Ubiquitin carboxyl-terminal hydrolase"/>
    <property type="match status" value="1"/>
</dbReference>
<evidence type="ECO:0000256" key="3">
    <source>
        <dbReference type="ARBA" id="ARBA00022670"/>
    </source>
</evidence>
<dbReference type="EMBL" id="CP017623">
    <property type="protein sequence ID" value="AOW26296.1"/>
    <property type="molecule type" value="Genomic_DNA"/>
</dbReference>
<proteinExistence type="inferred from homology"/>
<dbReference type="GO" id="GO:0006511">
    <property type="term" value="P:ubiquitin-dependent protein catabolic process"/>
    <property type="evidence" value="ECO:0007669"/>
    <property type="project" value="UniProtKB-UniRule"/>
</dbReference>
<dbReference type="PANTHER" id="PTHR10589">
    <property type="entry name" value="UBIQUITIN CARBOXYL-TERMINAL HYDROLASE"/>
    <property type="match status" value="1"/>
</dbReference>
<evidence type="ECO:0000256" key="8">
    <source>
        <dbReference type="RuleBase" id="RU361215"/>
    </source>
</evidence>
<dbReference type="STRING" id="237561.A0A1D8PDR9"/>
<feature type="domain" description="UCH catalytic" evidence="9">
    <location>
        <begin position="8"/>
        <end position="255"/>
    </location>
</feature>
<organism evidence="11 12">
    <name type="scientific">Candida albicans (strain SC5314 / ATCC MYA-2876)</name>
    <name type="common">Yeast</name>
    <dbReference type="NCBI Taxonomy" id="237561"/>
    <lineage>
        <taxon>Eukaryota</taxon>
        <taxon>Fungi</taxon>
        <taxon>Dikarya</taxon>
        <taxon>Ascomycota</taxon>
        <taxon>Saccharomycotina</taxon>
        <taxon>Pichiomycetes</taxon>
        <taxon>Debaryomycetaceae</taxon>
        <taxon>Candida/Lodderomyces clade</taxon>
        <taxon>Candida</taxon>
    </lineage>
</organism>
<dbReference type="CGD" id="CAL0000198739">
    <property type="gene designation" value="orf19.13651"/>
</dbReference>
<dbReference type="SMR" id="A0A1D8PDR9"/>
<gene>
    <name evidence="11" type="ordered locus">CAALFM_C106390WA</name>
    <name evidence="10" type="ordered locus">orf19.13651</name>
</gene>
<accession>A0A1D8PDR9</accession>
<dbReference type="FunCoup" id="A0A1D8PDR9">
    <property type="interactions" value="571"/>
</dbReference>
<evidence type="ECO:0000259" key="9">
    <source>
        <dbReference type="PROSITE" id="PS52048"/>
    </source>
</evidence>
<dbReference type="eggNOG" id="KOG1415">
    <property type="taxonomic scope" value="Eukaryota"/>
</dbReference>
<dbReference type="GO" id="GO:0030163">
    <property type="term" value="P:protein catabolic process"/>
    <property type="evidence" value="ECO:0000318"/>
    <property type="project" value="GO_Central"/>
</dbReference>
<evidence type="ECO:0000256" key="7">
    <source>
        <dbReference type="PROSITE-ProRule" id="PRU01393"/>
    </source>
</evidence>
<comment type="catalytic activity">
    <reaction evidence="1 7 8">
        <text>Thiol-dependent hydrolysis of ester, thioester, amide, peptide and isopeptide bonds formed by the C-terminal Gly of ubiquitin (a 76-residue protein attached to proteins as an intracellular targeting signal).</text>
        <dbReference type="EC" id="3.4.19.12"/>
    </reaction>
</comment>
<dbReference type="SUPFAM" id="SSF54001">
    <property type="entry name" value="Cysteine proteinases"/>
    <property type="match status" value="1"/>
</dbReference>
<dbReference type="VEuPathDB" id="FungiDB:C1_06390W_A"/>
<dbReference type="OMA" id="IDLHYVC"/>
<dbReference type="GO" id="GO:0004843">
    <property type="term" value="F:cysteine-type deubiquitinase activity"/>
    <property type="evidence" value="ECO:0000318"/>
    <property type="project" value="GO_Central"/>
</dbReference>
<evidence type="ECO:0000256" key="2">
    <source>
        <dbReference type="ARBA" id="ARBA00009326"/>
    </source>
</evidence>
<keyword evidence="6 7" id="KW-0788">Thiol protease</keyword>
<keyword evidence="4 7" id="KW-0833">Ubl conjugation pathway</keyword>
<feature type="active site" description="Proton donor" evidence="7">
    <location>
        <position position="182"/>
    </location>
</feature>
<dbReference type="KEGG" id="cal:CAALFM_C106390WA"/>
<dbReference type="GeneID" id="3639558"/>
<keyword evidence="3 7" id="KW-0645">Protease</keyword>
<dbReference type="InParanoid" id="A0A1D8PDR9"/>
<feature type="site" description="Transition state stabilizer" evidence="7">
    <location>
        <position position="100"/>
    </location>
</feature>
<evidence type="ECO:0000256" key="4">
    <source>
        <dbReference type="ARBA" id="ARBA00022786"/>
    </source>
</evidence>
<dbReference type="Proteomes" id="UP000000559">
    <property type="component" value="Chromosome 1"/>
</dbReference>
<protein>
    <recommendedName>
        <fullName evidence="8">Ubiquitin carboxyl-terminal hydrolase</fullName>
        <ecNumber evidence="8">3.4.19.12</ecNumber>
    </recommendedName>
</protein>
<reference evidence="11 12" key="2">
    <citation type="journal article" date="2007" name="Genome Biol.">
        <title>Assembly of the Candida albicans genome into sixteen supercontigs aligned on the eight chromosomes.</title>
        <authorList>
            <person name="van het Hoog M."/>
            <person name="Rast T.J."/>
            <person name="Martchenko M."/>
            <person name="Grindle S."/>
            <person name="Dignard D."/>
            <person name="Hogues H."/>
            <person name="Cuomo C."/>
            <person name="Berriman M."/>
            <person name="Scherer S."/>
            <person name="Magee B.B."/>
            <person name="Whiteway M."/>
            <person name="Chibana H."/>
            <person name="Nantel A."/>
            <person name="Magee P.T."/>
        </authorList>
    </citation>
    <scope>GENOME REANNOTATION</scope>
    <source>
        <strain evidence="12">SC5314 / ATCC MYA-2876</strain>
    </source>
</reference>
<dbReference type="Gene3D" id="3.40.532.10">
    <property type="entry name" value="Peptidase C12, ubiquitin carboxyl-terminal hydrolase"/>
    <property type="match status" value="1"/>
</dbReference>
<reference evidence="11 12" key="3">
    <citation type="journal article" date="2013" name="Genome Biol.">
        <title>Assembly of a phased diploid Candida albicans genome facilitates allele-specific measurements and provides a simple model for repeat and indel structure.</title>
        <authorList>
            <person name="Muzzey D."/>
            <person name="Schwartz K."/>
            <person name="Weissman J.S."/>
            <person name="Sherlock G."/>
        </authorList>
    </citation>
    <scope>NUCLEOTIDE SEQUENCE [LARGE SCALE GENOMIC DNA]</scope>
    <source>
        <strain evidence="12">SC5314 / ATCC MYA-2876</strain>
    </source>
</reference>
<dbReference type="Pfam" id="PF01088">
    <property type="entry name" value="Peptidase_C12"/>
    <property type="match status" value="1"/>
</dbReference>
<dbReference type="GO" id="GO:0005737">
    <property type="term" value="C:cytoplasm"/>
    <property type="evidence" value="ECO:0000318"/>
    <property type="project" value="GO_Central"/>
</dbReference>
<evidence type="ECO:0000313" key="12">
    <source>
        <dbReference type="Proteomes" id="UP000000559"/>
    </source>
</evidence>
<feature type="active site" description="Nucleophile" evidence="7">
    <location>
        <position position="106"/>
    </location>
</feature>
<keyword evidence="12" id="KW-1185">Reference proteome</keyword>
<dbReference type="EC" id="3.4.19.12" evidence="8"/>
<feature type="site" description="Important for enzyme activity" evidence="7">
    <location>
        <position position="199"/>
    </location>
</feature>
<dbReference type="RefSeq" id="XP_718859.2">
    <property type="nucleotide sequence ID" value="XM_713766.2"/>
</dbReference>
<sequence length="258" mass="29385">MTKGDSKRVIPLESNPFLFTELAYQLGLSPILQFHDVYSLTDPDLLAMLPTPIYAIILLFPLSPNYEKYRQQQDNNNNNNFNSTNLIKYDNNNDIEWFKQTIGNGCGLYALLHILTNLPQDLIISNSKLSQLRNNLTKVKEFSIDDRAKIIENLENDIKLDENFGEKGDTKAPDINESVDLHFISFIKSTKNGHLYELDGRRTGPIDLGESNNKDNNNNNNNIINDPLLIEKIQFYIDNADEANKNNFAIMAIGPSFD</sequence>
<dbReference type="PANTHER" id="PTHR10589:SF17">
    <property type="entry name" value="UBIQUITIN CARBOXYL-TERMINAL HYDROLASE"/>
    <property type="match status" value="1"/>
</dbReference>